<keyword evidence="5 9" id="KW-0699">rRNA-binding</keyword>
<evidence type="ECO:0000256" key="3">
    <source>
        <dbReference type="ARBA" id="ARBA00022490"/>
    </source>
</evidence>
<protein>
    <recommendedName>
        <fullName evidence="9">Large ribosomal subunit protein eL8</fullName>
    </recommendedName>
</protein>
<reference evidence="11 12" key="1">
    <citation type="journal article" date="2010" name="PLoS ONE">
        <title>The genome sequence of the rumen methanogen Methanobrevibacter ruminantium reveals new possibilities for controlling ruminant methane emissions.</title>
        <authorList>
            <person name="Leahy S.C."/>
            <person name="Kelly W.J."/>
            <person name="Altermann E."/>
            <person name="Ronimus R.S."/>
            <person name="Yeoman C.J."/>
            <person name="Pacheco D.M."/>
            <person name="Li D."/>
            <person name="Kong Z."/>
            <person name="McTavish S."/>
            <person name="Sang C."/>
            <person name="Lambie S.C."/>
            <person name="Janssen P.H."/>
            <person name="Dey D."/>
            <person name="Attwood G.T."/>
        </authorList>
    </citation>
    <scope>NUCLEOTIDE SEQUENCE [LARGE SCALE GENOMIC DNA]</scope>
    <source>
        <strain evidence="12">ATCC 35063 / DSM 1093 / JCM 13430 / OCM 146 / M1</strain>
    </source>
</reference>
<dbReference type="Gene3D" id="3.30.1330.30">
    <property type="match status" value="1"/>
</dbReference>
<dbReference type="GO" id="GO:0003735">
    <property type="term" value="F:structural constituent of ribosome"/>
    <property type="evidence" value="ECO:0007669"/>
    <property type="project" value="InterPro"/>
</dbReference>
<dbReference type="GO" id="GO:0004526">
    <property type="term" value="F:ribonuclease P activity"/>
    <property type="evidence" value="ECO:0007669"/>
    <property type="project" value="UniProtKB-UniRule"/>
</dbReference>
<sequence>MDGKSQMKKEVNYMANIYVKFDTPEEIANKAEEALEVAQNTGKVAKGTNEVTKFIERGNAALVVIAEDVDPAEIVAHIPVLAEEKEIPYVYLATKDKVGAAAGLSVGTASACIVDAGDAADLVEEVVEKVAELKE</sequence>
<organism evidence="11 12">
    <name type="scientific">Methanobrevibacter ruminantium (strain ATCC 35063 / DSM 1093 / JCM 13430 / OCM 146 / M1)</name>
    <name type="common">Methanobacterium ruminantium</name>
    <dbReference type="NCBI Taxonomy" id="634498"/>
    <lineage>
        <taxon>Archaea</taxon>
        <taxon>Methanobacteriati</taxon>
        <taxon>Methanobacteriota</taxon>
        <taxon>Methanomada group</taxon>
        <taxon>Methanobacteria</taxon>
        <taxon>Methanobacteriales</taxon>
        <taxon>Methanobacteriaceae</taxon>
        <taxon>Methanobrevibacter</taxon>
    </lineage>
</organism>
<dbReference type="PANTHER" id="PTHR23105">
    <property type="entry name" value="RIBOSOMAL PROTEIN L7AE FAMILY MEMBER"/>
    <property type="match status" value="1"/>
</dbReference>
<dbReference type="SUPFAM" id="SSF55315">
    <property type="entry name" value="L30e-like"/>
    <property type="match status" value="1"/>
</dbReference>
<dbReference type="InterPro" id="IPR018492">
    <property type="entry name" value="Ribosomal_eL8/Nhp2"/>
</dbReference>
<feature type="domain" description="Ribosomal protein eL8/eL30/eS12/Gadd45" evidence="10">
    <location>
        <begin position="30"/>
        <end position="122"/>
    </location>
</feature>
<keyword evidence="4 9" id="KW-0819">tRNA processing</keyword>
<dbReference type="InterPro" id="IPR004038">
    <property type="entry name" value="Ribosomal_eL8/eL30/eS12/Gad45"/>
</dbReference>
<dbReference type="InterPro" id="IPR029064">
    <property type="entry name" value="Ribosomal_eL30-like_sf"/>
</dbReference>
<evidence type="ECO:0000256" key="1">
    <source>
        <dbReference type="ARBA" id="ARBA00004496"/>
    </source>
</evidence>
<keyword evidence="8 9" id="KW-0687">Ribonucleoprotein</keyword>
<dbReference type="HAMAP" id="MF_00326">
    <property type="entry name" value="Ribosomal_eL8"/>
    <property type="match status" value="1"/>
</dbReference>
<dbReference type="AlphaFoldDB" id="D3E479"/>
<dbReference type="PATRIC" id="fig|634498.28.peg.1494"/>
<dbReference type="GO" id="GO:1990904">
    <property type="term" value="C:ribonucleoprotein complex"/>
    <property type="evidence" value="ECO:0007669"/>
    <property type="project" value="UniProtKB-KW"/>
</dbReference>
<dbReference type="GO" id="GO:0005737">
    <property type="term" value="C:cytoplasm"/>
    <property type="evidence" value="ECO:0007669"/>
    <property type="project" value="UniProtKB-SubCell"/>
</dbReference>
<keyword evidence="6 9" id="KW-0694">RNA-binding</keyword>
<dbReference type="GO" id="GO:0019843">
    <property type="term" value="F:rRNA binding"/>
    <property type="evidence" value="ECO:0007669"/>
    <property type="project" value="UniProtKB-KW"/>
</dbReference>
<comment type="function">
    <text evidence="9">Multifunctional RNA-binding protein that recognizes the K-turn motif in ribosomal RNA, the RNA component of RNase P, box H/ACA, box C/D and box C'/D' sRNAs.</text>
</comment>
<comment type="similarity">
    <text evidence="2 9">Belongs to the eukaryotic ribosomal protein eL8 family.</text>
</comment>
<dbReference type="STRING" id="634498.mru_1490"/>
<evidence type="ECO:0000256" key="2">
    <source>
        <dbReference type="ARBA" id="ARBA00007337"/>
    </source>
</evidence>
<comment type="subcellular location">
    <subcellularLocation>
        <location evidence="1 9">Cytoplasm</location>
    </subcellularLocation>
</comment>
<dbReference type="HOGENOM" id="CLU_084513_4_0_2"/>
<dbReference type="Proteomes" id="UP000008680">
    <property type="component" value="Chromosome"/>
</dbReference>
<comment type="subunit">
    <text evidence="9">Part of the 50S ribosomal subunit. Probably part of the RNase P complex.</text>
</comment>
<dbReference type="KEGG" id="mru:mru_1490"/>
<keyword evidence="7 9" id="KW-0689">Ribosomal protein</keyword>
<keyword evidence="3 9" id="KW-0963">Cytoplasm</keyword>
<dbReference type="FunFam" id="3.30.1330.30:FF:000020">
    <property type="entry name" value="50S ribosomal protein L7Ae"/>
    <property type="match status" value="1"/>
</dbReference>
<dbReference type="InterPro" id="IPR050257">
    <property type="entry name" value="eL8/uL1-like"/>
</dbReference>
<keyword evidence="12" id="KW-1185">Reference proteome</keyword>
<accession>D3E479</accession>
<evidence type="ECO:0000256" key="7">
    <source>
        <dbReference type="ARBA" id="ARBA00022980"/>
    </source>
</evidence>
<dbReference type="PRINTS" id="PR00884">
    <property type="entry name" value="RIBOSOMALHS6"/>
</dbReference>
<dbReference type="InterPro" id="IPR022481">
    <property type="entry name" value="Ribosomal_eL8_arc"/>
</dbReference>
<evidence type="ECO:0000256" key="6">
    <source>
        <dbReference type="ARBA" id="ARBA00022884"/>
    </source>
</evidence>
<dbReference type="PRINTS" id="PR00881">
    <property type="entry name" value="L7ARS6FAMILY"/>
</dbReference>
<dbReference type="GO" id="GO:0001682">
    <property type="term" value="P:tRNA 5'-leader removal"/>
    <property type="evidence" value="ECO:0007669"/>
    <property type="project" value="UniProtKB-UniRule"/>
</dbReference>
<evidence type="ECO:0000313" key="11">
    <source>
        <dbReference type="EMBL" id="ADC47340.1"/>
    </source>
</evidence>
<evidence type="ECO:0000313" key="12">
    <source>
        <dbReference type="Proteomes" id="UP000008680"/>
    </source>
</evidence>
<evidence type="ECO:0000259" key="10">
    <source>
        <dbReference type="Pfam" id="PF01248"/>
    </source>
</evidence>
<dbReference type="GO" id="GO:0005840">
    <property type="term" value="C:ribosome"/>
    <property type="evidence" value="ECO:0007669"/>
    <property type="project" value="UniProtKB-KW"/>
</dbReference>
<proteinExistence type="inferred from homology"/>
<evidence type="ECO:0000256" key="4">
    <source>
        <dbReference type="ARBA" id="ARBA00022694"/>
    </source>
</evidence>
<dbReference type="EMBL" id="CP001719">
    <property type="protein sequence ID" value="ADC47340.1"/>
    <property type="molecule type" value="Genomic_DNA"/>
</dbReference>
<evidence type="ECO:0000256" key="9">
    <source>
        <dbReference type="HAMAP-Rule" id="MF_00326"/>
    </source>
</evidence>
<evidence type="ECO:0000256" key="5">
    <source>
        <dbReference type="ARBA" id="ARBA00022730"/>
    </source>
</evidence>
<dbReference type="NCBIfam" id="TIGR03677">
    <property type="entry name" value="eL8_ribo"/>
    <property type="match status" value="1"/>
</dbReference>
<gene>
    <name evidence="9" type="primary">rpl7ae</name>
    <name evidence="11" type="ordered locus">mru_1490</name>
</gene>
<dbReference type="eggNOG" id="arCOG01751">
    <property type="taxonomic scope" value="Archaea"/>
</dbReference>
<dbReference type="GO" id="GO:0006412">
    <property type="term" value="P:translation"/>
    <property type="evidence" value="ECO:0007669"/>
    <property type="project" value="UniProtKB-UniRule"/>
</dbReference>
<name>D3E479_METRM</name>
<evidence type="ECO:0000256" key="8">
    <source>
        <dbReference type="ARBA" id="ARBA00023274"/>
    </source>
</evidence>
<dbReference type="Pfam" id="PF01248">
    <property type="entry name" value="Ribosomal_L7Ae"/>
    <property type="match status" value="1"/>
</dbReference>